<dbReference type="EMBL" id="RBKT01000001">
    <property type="protein sequence ID" value="RKR89558.1"/>
    <property type="molecule type" value="Genomic_DNA"/>
</dbReference>
<dbReference type="GO" id="GO:0016702">
    <property type="term" value="F:oxidoreductase activity, acting on single donors with incorporation of molecular oxygen, incorporation of two atoms of oxygen"/>
    <property type="evidence" value="ECO:0007669"/>
    <property type="project" value="InterPro"/>
</dbReference>
<evidence type="ECO:0000256" key="3">
    <source>
        <dbReference type="ARBA" id="ARBA00022964"/>
    </source>
</evidence>
<feature type="cross-link" description="3'-(S-cysteinyl)-tyrosine (Cys-Tyr)" evidence="6">
    <location>
        <begin position="91"/>
        <end position="155"/>
    </location>
</feature>
<keyword evidence="4" id="KW-0560">Oxidoreductase</keyword>
<dbReference type="GO" id="GO:0008198">
    <property type="term" value="F:ferrous iron binding"/>
    <property type="evidence" value="ECO:0007669"/>
    <property type="project" value="TreeGrafter"/>
</dbReference>
<accession>A0A495JLX8</accession>
<sequence length="177" mass="19188">MSTNQLDDLVRSVRIAANQVCPPEETAQLVSAALRANLPTREILTPEQLAGDPDSYVQHVLHVEPDGLFSVVALVWRPGQATPIHDHLCWCVVGVVDGVESEVRYEVTERDGDVFLTQAEVTENLTGSVCGIAPPGDIHEVRNAGTDTAVSIHIYGADISRVGTSIRRRYQLPVLVG</sequence>
<dbReference type="PANTHER" id="PTHR12918:SF1">
    <property type="entry name" value="CYSTEINE DIOXYGENASE TYPE 1"/>
    <property type="match status" value="1"/>
</dbReference>
<keyword evidence="6" id="KW-0883">Thioether bond</keyword>
<dbReference type="InterPro" id="IPR014710">
    <property type="entry name" value="RmlC-like_jellyroll"/>
</dbReference>
<dbReference type="SUPFAM" id="SSF51182">
    <property type="entry name" value="RmlC-like cupins"/>
    <property type="match status" value="1"/>
</dbReference>
<comment type="caution">
    <text evidence="8">The sequence shown here is derived from an EMBL/GenBank/DDBJ whole genome shotgun (WGS) entry which is preliminary data.</text>
</comment>
<dbReference type="InterPro" id="IPR010300">
    <property type="entry name" value="CDO_1"/>
</dbReference>
<keyword evidence="3" id="KW-0223">Dioxygenase</keyword>
<dbReference type="PANTHER" id="PTHR12918">
    <property type="entry name" value="CYSTEINE DIOXYGENASE"/>
    <property type="match status" value="1"/>
</dbReference>
<evidence type="ECO:0000313" key="9">
    <source>
        <dbReference type="Proteomes" id="UP000277671"/>
    </source>
</evidence>
<dbReference type="RefSeq" id="WP_121157978.1">
    <property type="nucleotide sequence ID" value="NZ_RBKT01000001.1"/>
</dbReference>
<evidence type="ECO:0000256" key="2">
    <source>
        <dbReference type="ARBA" id="ARBA00022723"/>
    </source>
</evidence>
<comment type="similarity">
    <text evidence="1">Belongs to the cysteine dioxygenase family.</text>
</comment>
<gene>
    <name evidence="8" type="ORF">BDK92_3913</name>
</gene>
<dbReference type="OrthoDB" id="7059163at2"/>
<evidence type="ECO:0000256" key="7">
    <source>
        <dbReference type="PIRSR" id="PIRSR610300-51"/>
    </source>
</evidence>
<evidence type="ECO:0000256" key="4">
    <source>
        <dbReference type="ARBA" id="ARBA00023002"/>
    </source>
</evidence>
<evidence type="ECO:0000256" key="1">
    <source>
        <dbReference type="ARBA" id="ARBA00006622"/>
    </source>
</evidence>
<feature type="binding site" evidence="7">
    <location>
        <position position="139"/>
    </location>
    <ligand>
        <name>Fe cation</name>
        <dbReference type="ChEBI" id="CHEBI:24875"/>
        <note>catalytic</note>
    </ligand>
</feature>
<dbReference type="Gene3D" id="2.60.120.10">
    <property type="entry name" value="Jelly Rolls"/>
    <property type="match status" value="1"/>
</dbReference>
<dbReference type="Proteomes" id="UP000277671">
    <property type="component" value="Unassembled WGS sequence"/>
</dbReference>
<dbReference type="InterPro" id="IPR011051">
    <property type="entry name" value="RmlC_Cupin_sf"/>
</dbReference>
<organism evidence="8 9">
    <name type="scientific">Micromonospora pisi</name>
    <dbReference type="NCBI Taxonomy" id="589240"/>
    <lineage>
        <taxon>Bacteria</taxon>
        <taxon>Bacillati</taxon>
        <taxon>Actinomycetota</taxon>
        <taxon>Actinomycetes</taxon>
        <taxon>Micromonosporales</taxon>
        <taxon>Micromonosporaceae</taxon>
        <taxon>Micromonospora</taxon>
    </lineage>
</organism>
<evidence type="ECO:0000256" key="6">
    <source>
        <dbReference type="PIRSR" id="PIRSR610300-50"/>
    </source>
</evidence>
<dbReference type="Pfam" id="PF05995">
    <property type="entry name" value="CDO_I"/>
    <property type="match status" value="1"/>
</dbReference>
<feature type="binding site" evidence="7">
    <location>
        <position position="85"/>
    </location>
    <ligand>
        <name>Fe cation</name>
        <dbReference type="ChEBI" id="CHEBI:24875"/>
        <note>catalytic</note>
    </ligand>
</feature>
<keyword evidence="2 7" id="KW-0479">Metal-binding</keyword>
<protein>
    <submittedName>
        <fullName evidence="8">Putative metal-dependent enzyme (Double-stranded beta helix superfamily)</fullName>
    </submittedName>
</protein>
<evidence type="ECO:0000256" key="5">
    <source>
        <dbReference type="ARBA" id="ARBA00023004"/>
    </source>
</evidence>
<name>A0A495JLX8_9ACTN</name>
<proteinExistence type="inferred from homology"/>
<dbReference type="AlphaFoldDB" id="A0A495JLX8"/>
<evidence type="ECO:0000313" key="8">
    <source>
        <dbReference type="EMBL" id="RKR89558.1"/>
    </source>
</evidence>
<reference evidence="8 9" key="1">
    <citation type="submission" date="2018-10" db="EMBL/GenBank/DDBJ databases">
        <title>Sequencing the genomes of 1000 actinobacteria strains.</title>
        <authorList>
            <person name="Klenk H.-P."/>
        </authorList>
    </citation>
    <scope>NUCLEOTIDE SEQUENCE [LARGE SCALE GENOMIC DNA]</scope>
    <source>
        <strain evidence="8 9">DSM 45175</strain>
    </source>
</reference>
<dbReference type="CDD" id="cd10548">
    <property type="entry name" value="cupin_CDO"/>
    <property type="match status" value="1"/>
</dbReference>
<keyword evidence="5 7" id="KW-0408">Iron</keyword>
<keyword evidence="9" id="KW-1185">Reference proteome</keyword>
<feature type="binding site" evidence="7">
    <location>
        <position position="87"/>
    </location>
    <ligand>
        <name>Fe cation</name>
        <dbReference type="ChEBI" id="CHEBI:24875"/>
        <note>catalytic</note>
    </ligand>
</feature>